<reference evidence="1" key="1">
    <citation type="submission" date="2014-09" db="EMBL/GenBank/DDBJ databases">
        <authorList>
            <person name="Magalhaes I.L.F."/>
            <person name="Oliveira U."/>
            <person name="Santos F.R."/>
            <person name="Vidigal T.H.D.A."/>
            <person name="Brescovit A.D."/>
            <person name="Santos A.J."/>
        </authorList>
    </citation>
    <scope>NUCLEOTIDE SEQUENCE</scope>
    <source>
        <tissue evidence="1">Shoot tissue taken approximately 20 cm above the soil surface</tissue>
    </source>
</reference>
<dbReference type="EMBL" id="GBRH01195038">
    <property type="protein sequence ID" value="JAE02858.1"/>
    <property type="molecule type" value="Transcribed_RNA"/>
</dbReference>
<dbReference type="AlphaFoldDB" id="A0A0A9F3I3"/>
<reference evidence="1" key="2">
    <citation type="journal article" date="2015" name="Data Brief">
        <title>Shoot transcriptome of the giant reed, Arundo donax.</title>
        <authorList>
            <person name="Barrero R.A."/>
            <person name="Guerrero F.D."/>
            <person name="Moolhuijzen P."/>
            <person name="Goolsby J.A."/>
            <person name="Tidwell J."/>
            <person name="Bellgard S.E."/>
            <person name="Bellgard M.I."/>
        </authorList>
    </citation>
    <scope>NUCLEOTIDE SEQUENCE</scope>
    <source>
        <tissue evidence="1">Shoot tissue taken approximately 20 cm above the soil surface</tissue>
    </source>
</reference>
<evidence type="ECO:0000313" key="1">
    <source>
        <dbReference type="EMBL" id="JAE02858.1"/>
    </source>
</evidence>
<proteinExistence type="predicted"/>
<accession>A0A0A9F3I3</accession>
<protein>
    <submittedName>
        <fullName evidence="1">Uncharacterized protein</fullName>
    </submittedName>
</protein>
<organism evidence="1">
    <name type="scientific">Arundo donax</name>
    <name type="common">Giant reed</name>
    <name type="synonym">Donax arundinaceus</name>
    <dbReference type="NCBI Taxonomy" id="35708"/>
    <lineage>
        <taxon>Eukaryota</taxon>
        <taxon>Viridiplantae</taxon>
        <taxon>Streptophyta</taxon>
        <taxon>Embryophyta</taxon>
        <taxon>Tracheophyta</taxon>
        <taxon>Spermatophyta</taxon>
        <taxon>Magnoliopsida</taxon>
        <taxon>Liliopsida</taxon>
        <taxon>Poales</taxon>
        <taxon>Poaceae</taxon>
        <taxon>PACMAD clade</taxon>
        <taxon>Arundinoideae</taxon>
        <taxon>Arundineae</taxon>
        <taxon>Arundo</taxon>
    </lineage>
</organism>
<sequence length="30" mass="3379">MSSILGSGTSCQILLKNHRMGRSNFNNQHF</sequence>
<name>A0A0A9F3I3_ARUDO</name>